<dbReference type="AlphaFoldDB" id="A0A0A6PKS9"/>
<dbReference type="NCBIfam" id="TIGR00309">
    <property type="entry name" value="V_ATPase_subD"/>
    <property type="match status" value="1"/>
</dbReference>
<organism evidence="5 6">
    <name type="scientific">Candidatus Thiomargarita nelsonii</name>
    <dbReference type="NCBI Taxonomy" id="1003181"/>
    <lineage>
        <taxon>Bacteria</taxon>
        <taxon>Pseudomonadati</taxon>
        <taxon>Pseudomonadota</taxon>
        <taxon>Gammaproteobacteria</taxon>
        <taxon>Thiotrichales</taxon>
        <taxon>Thiotrichaceae</taxon>
        <taxon>Thiomargarita</taxon>
    </lineage>
</organism>
<dbReference type="GO" id="GO:0046933">
    <property type="term" value="F:proton-transporting ATP synthase activity, rotational mechanism"/>
    <property type="evidence" value="ECO:0007669"/>
    <property type="project" value="UniProtKB-UniRule"/>
</dbReference>
<protein>
    <recommendedName>
        <fullName evidence="4">V-type ATP synthase subunit D</fullName>
    </recommendedName>
    <alternativeName>
        <fullName evidence="4">V-ATPase subunit D</fullName>
    </alternativeName>
</protein>
<dbReference type="InterPro" id="IPR002699">
    <property type="entry name" value="V_ATPase_D"/>
</dbReference>
<dbReference type="GO" id="GO:0042777">
    <property type="term" value="P:proton motive force-driven plasma membrane ATP synthesis"/>
    <property type="evidence" value="ECO:0007669"/>
    <property type="project" value="UniProtKB-UniRule"/>
</dbReference>
<keyword evidence="3 4" id="KW-0406">Ion transport</keyword>
<evidence type="ECO:0000256" key="3">
    <source>
        <dbReference type="ARBA" id="ARBA00023065"/>
    </source>
</evidence>
<name>A0A0A6PKS9_9GAMM</name>
<dbReference type="Proteomes" id="UP000030428">
    <property type="component" value="Unassembled WGS sequence"/>
</dbReference>
<keyword evidence="2 4" id="KW-0813">Transport</keyword>
<dbReference type="Gene3D" id="1.10.287.3240">
    <property type="match status" value="1"/>
</dbReference>
<dbReference type="PANTHER" id="PTHR11671">
    <property type="entry name" value="V-TYPE ATP SYNTHASE SUBUNIT D"/>
    <property type="match status" value="1"/>
</dbReference>
<comment type="caution">
    <text evidence="5">The sequence shown here is derived from an EMBL/GenBank/DDBJ whole genome shotgun (WGS) entry which is preliminary data.</text>
</comment>
<keyword evidence="6" id="KW-1185">Reference proteome</keyword>
<proteinExistence type="inferred from homology"/>
<accession>A0A0A6PKS9</accession>
<dbReference type="Pfam" id="PF01813">
    <property type="entry name" value="ATP-synt_D"/>
    <property type="match status" value="1"/>
</dbReference>
<gene>
    <name evidence="4" type="primary">atpD</name>
    <name evidence="5" type="ORF">PN36_10110</name>
</gene>
<reference evidence="5 6" key="1">
    <citation type="journal article" date="2016" name="Front. Microbiol.">
        <title>Single-Cell (Meta-)Genomics of a Dimorphic Candidatus Thiomargarita nelsonii Reveals Genomic Plasticity.</title>
        <authorList>
            <person name="Flood B.E."/>
            <person name="Fliss P."/>
            <person name="Jones D.S."/>
            <person name="Dick G.J."/>
            <person name="Jain S."/>
            <person name="Kaster A.K."/>
            <person name="Winkel M."/>
            <person name="Mussmann M."/>
            <person name="Bailey J."/>
        </authorList>
    </citation>
    <scope>NUCLEOTIDE SEQUENCE [LARGE SCALE GENOMIC DNA]</scope>
    <source>
        <strain evidence="5">Hydrate Ridge</strain>
    </source>
</reference>
<dbReference type="GO" id="GO:0005524">
    <property type="term" value="F:ATP binding"/>
    <property type="evidence" value="ECO:0007669"/>
    <property type="project" value="UniProtKB-UniRule"/>
</dbReference>
<dbReference type="EMBL" id="JSZA02000030">
    <property type="protein sequence ID" value="KHD07433.1"/>
    <property type="molecule type" value="Genomic_DNA"/>
</dbReference>
<dbReference type="HAMAP" id="MF_00271">
    <property type="entry name" value="ATP_synth_D_arch"/>
    <property type="match status" value="1"/>
</dbReference>
<evidence type="ECO:0000256" key="4">
    <source>
        <dbReference type="HAMAP-Rule" id="MF_00271"/>
    </source>
</evidence>
<evidence type="ECO:0000256" key="2">
    <source>
        <dbReference type="ARBA" id="ARBA00022448"/>
    </source>
</evidence>
<keyword evidence="4" id="KW-0375">Hydrogen ion transport</keyword>
<comment type="similarity">
    <text evidence="1 4">Belongs to the V-ATPase D subunit family.</text>
</comment>
<evidence type="ECO:0000256" key="1">
    <source>
        <dbReference type="ARBA" id="ARBA00005850"/>
    </source>
</evidence>
<sequence>MAIKRLKVPPTKSTLLALKRKVAFLEIGASLLERKRELLTRLVYERLKQYRALRKEAKATLEIAYYWLSMTHTRMGSRSLQQAALGLKPPIEVKILPRSRIGVQYPAVTAETLPLQPVSLMDTDSSFDETRRHLADMVILLARLGEAETALWRLLEEQRKTQKRVNALKYNVIPSYQTTIHFIQSTLEEEYRNTLFQLKVLREQSEQNQL</sequence>
<dbReference type="GO" id="GO:0046961">
    <property type="term" value="F:proton-transporting ATPase activity, rotational mechanism"/>
    <property type="evidence" value="ECO:0007669"/>
    <property type="project" value="InterPro"/>
</dbReference>
<keyword evidence="4" id="KW-0066">ATP synthesis</keyword>
<comment type="function">
    <text evidence="4">Produces ATP from ADP in the presence of a proton gradient across the membrane.</text>
</comment>
<evidence type="ECO:0000313" key="6">
    <source>
        <dbReference type="Proteomes" id="UP000030428"/>
    </source>
</evidence>
<evidence type="ECO:0000313" key="5">
    <source>
        <dbReference type="EMBL" id="KHD07433.1"/>
    </source>
</evidence>